<gene>
    <name evidence="3" type="ORF">FEF09_22550</name>
</gene>
<evidence type="ECO:0000259" key="2">
    <source>
        <dbReference type="Pfam" id="PF13478"/>
    </source>
</evidence>
<dbReference type="Gene3D" id="3.40.50.720">
    <property type="entry name" value="NAD(P)-binding Rossmann-like Domain"/>
    <property type="match status" value="1"/>
</dbReference>
<dbReference type="Proteomes" id="UP000318815">
    <property type="component" value="Unassembled WGS sequence"/>
</dbReference>
<accession>A0A5C6LS94</accession>
<evidence type="ECO:0000313" key="3">
    <source>
        <dbReference type="EMBL" id="TWV96874.1"/>
    </source>
</evidence>
<protein>
    <submittedName>
        <fullName evidence="3">XdhC family protein</fullName>
    </submittedName>
</protein>
<name>A0A5C6LS94_9BACT</name>
<dbReference type="InterPro" id="IPR027051">
    <property type="entry name" value="XdhC_Rossmann_dom"/>
</dbReference>
<evidence type="ECO:0000313" key="4">
    <source>
        <dbReference type="Proteomes" id="UP000318815"/>
    </source>
</evidence>
<dbReference type="Pfam" id="PF13478">
    <property type="entry name" value="XdhC_C"/>
    <property type="match status" value="1"/>
</dbReference>
<feature type="domain" description="XdhC- CoxI" evidence="1">
    <location>
        <begin position="15"/>
        <end position="70"/>
    </location>
</feature>
<dbReference type="InterPro" id="IPR052698">
    <property type="entry name" value="MoCofactor_Util/Proc"/>
</dbReference>
<reference evidence="3 4" key="1">
    <citation type="submission" date="2019-08" db="EMBL/GenBank/DDBJ databases">
        <title>Whole genome sequencing of chitin degrading bacteria Chitinophaga pinensis YS16.</title>
        <authorList>
            <person name="Singh R.P."/>
            <person name="Manchanda G."/>
            <person name="Maurya I.K."/>
            <person name="Joshi N.K."/>
            <person name="Srivastava A.K."/>
        </authorList>
    </citation>
    <scope>NUCLEOTIDE SEQUENCE [LARGE SCALE GENOMIC DNA]</scope>
    <source>
        <strain evidence="3 4">YS-16</strain>
    </source>
</reference>
<comment type="caution">
    <text evidence="3">The sequence shown here is derived from an EMBL/GenBank/DDBJ whole genome shotgun (WGS) entry which is preliminary data.</text>
</comment>
<keyword evidence="4" id="KW-1185">Reference proteome</keyword>
<dbReference type="InterPro" id="IPR003777">
    <property type="entry name" value="XdhC_CoxI"/>
</dbReference>
<sequence>MQKQLVTWELISKSLRQNIPVMLLYVLESNGSSPGRRGFFMAVNQSGDIAGSIGGGIMEHKFAEMAKEQLGHFATSYSIHQQYHDKTVPKNQSGMICSGDQTILLYKLTPESITPVNKIIACLTLHHQGILELSPLGLQFSTDIQGKPDQVFHMQSELDWHYQEKIGYKDYLYIIGGGHCSLALSELMRKLDFYVHVFEDRPHVHTLLENNTAHEKTIVRDYSQLKIMIPGGDHHYVVIMTVGYRTDDIAIRALMHKSFAYCGVLGSAAKIDKMLETYRAEGIDETLLSRLCAPVGIEIGSQTPEEIAVSIAAQIIQVRHLANPVQRLPKSDHKAHPSQ</sequence>
<evidence type="ECO:0000259" key="1">
    <source>
        <dbReference type="Pfam" id="PF02625"/>
    </source>
</evidence>
<dbReference type="PANTHER" id="PTHR30388:SF6">
    <property type="entry name" value="XANTHINE DEHYDROGENASE SUBUNIT A-RELATED"/>
    <property type="match status" value="1"/>
</dbReference>
<organism evidence="3 4">
    <name type="scientific">Chitinophaga pinensis</name>
    <dbReference type="NCBI Taxonomy" id="79329"/>
    <lineage>
        <taxon>Bacteria</taxon>
        <taxon>Pseudomonadati</taxon>
        <taxon>Bacteroidota</taxon>
        <taxon>Chitinophagia</taxon>
        <taxon>Chitinophagales</taxon>
        <taxon>Chitinophagaceae</taxon>
        <taxon>Chitinophaga</taxon>
    </lineage>
</organism>
<dbReference type="AlphaFoldDB" id="A0A5C6LS94"/>
<feature type="domain" description="XdhC Rossmann" evidence="2">
    <location>
        <begin position="172"/>
        <end position="315"/>
    </location>
</feature>
<dbReference type="PANTHER" id="PTHR30388">
    <property type="entry name" value="ALDEHYDE OXIDOREDUCTASE MOLYBDENUM COFACTOR ASSEMBLY PROTEIN"/>
    <property type="match status" value="1"/>
</dbReference>
<dbReference type="Pfam" id="PF02625">
    <property type="entry name" value="XdhC_CoxI"/>
    <property type="match status" value="1"/>
</dbReference>
<dbReference type="RefSeq" id="WP_146307202.1">
    <property type="nucleotide sequence ID" value="NZ_VOHS01000031.1"/>
</dbReference>
<proteinExistence type="predicted"/>
<dbReference type="OrthoDB" id="9773039at2"/>
<dbReference type="EMBL" id="VOHS01000031">
    <property type="protein sequence ID" value="TWV96874.1"/>
    <property type="molecule type" value="Genomic_DNA"/>
</dbReference>